<feature type="domain" description="Adenosine deaminase" evidence="1">
    <location>
        <begin position="46"/>
        <end position="147"/>
    </location>
</feature>
<gene>
    <name evidence="2" type="ORF">IAC61_01555</name>
</gene>
<name>A0A9D9GUX0_9FIRM</name>
<organism evidence="2 3">
    <name type="scientific">Candidatus Alloenteromonas pullistercoris</name>
    <dbReference type="NCBI Taxonomy" id="2840785"/>
    <lineage>
        <taxon>Bacteria</taxon>
        <taxon>Bacillati</taxon>
        <taxon>Bacillota</taxon>
        <taxon>Bacillota incertae sedis</taxon>
        <taxon>Candidatus Alloenteromonas</taxon>
    </lineage>
</organism>
<comment type="caution">
    <text evidence="2">The sequence shown here is derived from an EMBL/GenBank/DDBJ whole genome shotgun (WGS) entry which is preliminary data.</text>
</comment>
<evidence type="ECO:0000259" key="1">
    <source>
        <dbReference type="Pfam" id="PF00962"/>
    </source>
</evidence>
<proteinExistence type="predicted"/>
<dbReference type="Pfam" id="PF00962">
    <property type="entry name" value="A_deaminase"/>
    <property type="match status" value="1"/>
</dbReference>
<sequence length="286" mass="31105">MINVHVNLLSSPLPEAFDFLFKSNHLSEGEAASAKAALTGMDSDSTYAKLLQTGEAIGFAVYTLANLLHRKMTFYAEIEIEPSRHLLSGLSKKEVILSALMGLKSERAESGKPARLIVRADSAIDVEEANAYREDGVAGISISNPNEAKSIADRCIDLSLPYMADVSALGIRPALSLSPHRLYGASPLFEDRNSLLLSRFASCQIELPGGPIGELEKGMLGNLLLATPSLSSDPIAQYRQIKNGLGLDSDSWREFIIQSADGCFLDEEEKKFLKEIVIKKFLSGEE</sequence>
<dbReference type="EMBL" id="JADINA010000012">
    <property type="protein sequence ID" value="MBO8425991.1"/>
    <property type="molecule type" value="Genomic_DNA"/>
</dbReference>
<dbReference type="InterPro" id="IPR001365">
    <property type="entry name" value="A_deaminase_dom"/>
</dbReference>
<evidence type="ECO:0000313" key="2">
    <source>
        <dbReference type="EMBL" id="MBO8425991.1"/>
    </source>
</evidence>
<dbReference type="AlphaFoldDB" id="A0A9D9GUX0"/>
<dbReference type="Proteomes" id="UP000823634">
    <property type="component" value="Unassembled WGS sequence"/>
</dbReference>
<reference evidence="2" key="1">
    <citation type="submission" date="2020-10" db="EMBL/GenBank/DDBJ databases">
        <authorList>
            <person name="Gilroy R."/>
        </authorList>
    </citation>
    <scope>NUCLEOTIDE SEQUENCE</scope>
    <source>
        <strain evidence="2">17113</strain>
    </source>
</reference>
<accession>A0A9D9GUX0</accession>
<reference evidence="2" key="2">
    <citation type="journal article" date="2021" name="PeerJ">
        <title>Extensive microbial diversity within the chicken gut microbiome revealed by metagenomics and culture.</title>
        <authorList>
            <person name="Gilroy R."/>
            <person name="Ravi A."/>
            <person name="Getino M."/>
            <person name="Pursley I."/>
            <person name="Horton D.L."/>
            <person name="Alikhan N.F."/>
            <person name="Baker D."/>
            <person name="Gharbi K."/>
            <person name="Hall N."/>
            <person name="Watson M."/>
            <person name="Adriaenssens E.M."/>
            <person name="Foster-Nyarko E."/>
            <person name="Jarju S."/>
            <person name="Secka A."/>
            <person name="Antonio M."/>
            <person name="Oren A."/>
            <person name="Chaudhuri R.R."/>
            <person name="La Ragione R."/>
            <person name="Hildebrand F."/>
            <person name="Pallen M.J."/>
        </authorList>
    </citation>
    <scope>NUCLEOTIDE SEQUENCE</scope>
    <source>
        <strain evidence="2">17113</strain>
    </source>
</reference>
<dbReference type="GO" id="GO:0019239">
    <property type="term" value="F:deaminase activity"/>
    <property type="evidence" value="ECO:0007669"/>
    <property type="project" value="InterPro"/>
</dbReference>
<evidence type="ECO:0000313" key="3">
    <source>
        <dbReference type="Proteomes" id="UP000823634"/>
    </source>
</evidence>
<protein>
    <recommendedName>
        <fullName evidence="1">Adenosine deaminase domain-containing protein</fullName>
    </recommendedName>
</protein>
<dbReference type="Gene3D" id="3.20.20.140">
    <property type="entry name" value="Metal-dependent hydrolases"/>
    <property type="match status" value="1"/>
</dbReference>